<comment type="caution">
    <text evidence="4">The sequence shown here is derived from an EMBL/GenBank/DDBJ whole genome shotgun (WGS) entry which is preliminary data.</text>
</comment>
<sequence length="273" mass="31221">MQSKIILSALFVSMGIKLINDTCSVTVNKVQIESEKWNNKQPLRIIQISDMHNRKFGKNNEKVFRQLKKFTPDIVLITGDLIDRSTKEFSRVKGFIQELTLNYPHVFFVNGNHECEHPREQQLHQILIENGVKILNNENSVCNVEGTSVNIIGINDAATDHDDLQKATDRVDGNYYTILLSHAPNIVWKEEEAISQMNLILSGHTHGGQLRIPFIGALVIPEQKFPATYDQGTYKLDKDCTLYIDHGLGTTRLPVRLFCRSQITYMEVFHKEN</sequence>
<protein>
    <recommendedName>
        <fullName evidence="3">Calcineurin-like phosphoesterase domain-containing protein</fullName>
    </recommendedName>
</protein>
<dbReference type="PANTHER" id="PTHR31302">
    <property type="entry name" value="TRANSMEMBRANE PROTEIN WITH METALLOPHOSPHOESTERASE DOMAIN-RELATED"/>
    <property type="match status" value="1"/>
</dbReference>
<dbReference type="CDD" id="cd07385">
    <property type="entry name" value="MPP_YkuE_C"/>
    <property type="match status" value="1"/>
</dbReference>
<proteinExistence type="predicted"/>
<dbReference type="Pfam" id="PF00149">
    <property type="entry name" value="Metallophos"/>
    <property type="match status" value="1"/>
</dbReference>
<keyword evidence="2" id="KW-0378">Hydrolase</keyword>
<name>A0A841RGT4_9BACI</name>
<evidence type="ECO:0000256" key="1">
    <source>
        <dbReference type="ARBA" id="ARBA00022723"/>
    </source>
</evidence>
<keyword evidence="1" id="KW-0479">Metal-binding</keyword>
<dbReference type="InterPro" id="IPR029052">
    <property type="entry name" value="Metallo-depent_PP-like"/>
</dbReference>
<dbReference type="AlphaFoldDB" id="A0A841RGT4"/>
<reference evidence="4 5" key="1">
    <citation type="submission" date="2020-08" db="EMBL/GenBank/DDBJ databases">
        <title>Genomic Encyclopedia of Type Strains, Phase IV (KMG-IV): sequencing the most valuable type-strain genomes for metagenomic binning, comparative biology and taxonomic classification.</title>
        <authorList>
            <person name="Goeker M."/>
        </authorList>
    </citation>
    <scope>NUCLEOTIDE SEQUENCE [LARGE SCALE GENOMIC DNA]</scope>
    <source>
        <strain evidence="4 5">DSM 11805</strain>
    </source>
</reference>
<accession>A0A841RGT4</accession>
<dbReference type="GO" id="GO:0046872">
    <property type="term" value="F:metal ion binding"/>
    <property type="evidence" value="ECO:0007669"/>
    <property type="project" value="UniProtKB-KW"/>
</dbReference>
<dbReference type="GO" id="GO:0016020">
    <property type="term" value="C:membrane"/>
    <property type="evidence" value="ECO:0007669"/>
    <property type="project" value="GOC"/>
</dbReference>
<dbReference type="InterPro" id="IPR051158">
    <property type="entry name" value="Metallophosphoesterase_sf"/>
</dbReference>
<dbReference type="Gene3D" id="3.60.21.10">
    <property type="match status" value="1"/>
</dbReference>
<dbReference type="GO" id="GO:0008758">
    <property type="term" value="F:UDP-2,3-diacylglucosamine hydrolase activity"/>
    <property type="evidence" value="ECO:0007669"/>
    <property type="project" value="TreeGrafter"/>
</dbReference>
<organism evidence="4 5">
    <name type="scientific">Gracilibacillus halotolerans</name>
    <dbReference type="NCBI Taxonomy" id="74386"/>
    <lineage>
        <taxon>Bacteria</taxon>
        <taxon>Bacillati</taxon>
        <taxon>Bacillota</taxon>
        <taxon>Bacilli</taxon>
        <taxon>Bacillales</taxon>
        <taxon>Bacillaceae</taxon>
        <taxon>Gracilibacillus</taxon>
    </lineage>
</organism>
<dbReference type="Proteomes" id="UP000572212">
    <property type="component" value="Unassembled WGS sequence"/>
</dbReference>
<evidence type="ECO:0000313" key="4">
    <source>
        <dbReference type="EMBL" id="MBB6511851.1"/>
    </source>
</evidence>
<evidence type="ECO:0000313" key="5">
    <source>
        <dbReference type="Proteomes" id="UP000572212"/>
    </source>
</evidence>
<dbReference type="RefSeq" id="WP_184244444.1">
    <property type="nucleotide sequence ID" value="NZ_BAAACU010000022.1"/>
</dbReference>
<dbReference type="GO" id="GO:0009245">
    <property type="term" value="P:lipid A biosynthetic process"/>
    <property type="evidence" value="ECO:0007669"/>
    <property type="project" value="TreeGrafter"/>
</dbReference>
<feature type="domain" description="Calcineurin-like phosphoesterase" evidence="3">
    <location>
        <begin position="43"/>
        <end position="207"/>
    </location>
</feature>
<dbReference type="EMBL" id="JACHON010000001">
    <property type="protein sequence ID" value="MBB6511851.1"/>
    <property type="molecule type" value="Genomic_DNA"/>
</dbReference>
<dbReference type="SUPFAM" id="SSF56300">
    <property type="entry name" value="Metallo-dependent phosphatases"/>
    <property type="match status" value="1"/>
</dbReference>
<evidence type="ECO:0000259" key="3">
    <source>
        <dbReference type="Pfam" id="PF00149"/>
    </source>
</evidence>
<keyword evidence="5" id="KW-1185">Reference proteome</keyword>
<evidence type="ECO:0000256" key="2">
    <source>
        <dbReference type="ARBA" id="ARBA00022801"/>
    </source>
</evidence>
<dbReference type="InterPro" id="IPR004843">
    <property type="entry name" value="Calcineurin-like_PHP"/>
</dbReference>
<dbReference type="PANTHER" id="PTHR31302:SF31">
    <property type="entry name" value="PHOSPHODIESTERASE YAEI"/>
    <property type="match status" value="1"/>
</dbReference>
<gene>
    <name evidence="4" type="ORF">GGQ92_000618</name>
</gene>